<reference evidence="1" key="1">
    <citation type="submission" date="2013-08" db="EMBL/GenBank/DDBJ databases">
        <authorList>
            <person name="Mendez C."/>
            <person name="Richter M."/>
            <person name="Ferrer M."/>
            <person name="Sanchez J."/>
        </authorList>
    </citation>
    <scope>NUCLEOTIDE SEQUENCE</scope>
</reference>
<comment type="caution">
    <text evidence="1">The sequence shown here is derived from an EMBL/GenBank/DDBJ whole genome shotgun (WGS) entry which is preliminary data.</text>
</comment>
<gene>
    <name evidence="1" type="ORF">B1A_09614</name>
</gene>
<dbReference type="InterPro" id="IPR009241">
    <property type="entry name" value="HigB-like"/>
</dbReference>
<feature type="non-terminal residue" evidence="1">
    <location>
        <position position="1"/>
    </location>
</feature>
<evidence type="ECO:0000313" key="1">
    <source>
        <dbReference type="EMBL" id="EQD61706.1"/>
    </source>
</evidence>
<name>T1AM69_9ZZZZ</name>
<proteinExistence type="predicted"/>
<sequence>TPAEFTCNHVSLLAQYAMIIDRTKKLPARFYVSPAGRKPVREWILELSEVDRHTVGKDIQKVEFDWPVGRPHCAPLGHGLWEVRSDLDGNRIARVIFCMGDGYMILLHGFIKKTQKTPQTDIDLALKRKREVT</sequence>
<reference evidence="1" key="2">
    <citation type="journal article" date="2014" name="ISME J.">
        <title>Microbial stratification in low pH oxic and suboxic macroscopic growths along an acid mine drainage.</title>
        <authorList>
            <person name="Mendez-Garcia C."/>
            <person name="Mesa V."/>
            <person name="Sprenger R.R."/>
            <person name="Richter M."/>
            <person name="Diez M.S."/>
            <person name="Solano J."/>
            <person name="Bargiela R."/>
            <person name="Golyshina O.V."/>
            <person name="Manteca A."/>
            <person name="Ramos J.L."/>
            <person name="Gallego J.R."/>
            <person name="Llorente I."/>
            <person name="Martins Dos Santos V.A."/>
            <person name="Jensen O.N."/>
            <person name="Pelaez A.I."/>
            <person name="Sanchez J."/>
            <person name="Ferrer M."/>
        </authorList>
    </citation>
    <scope>NUCLEOTIDE SEQUENCE</scope>
</reference>
<organism evidence="1">
    <name type="scientific">mine drainage metagenome</name>
    <dbReference type="NCBI Taxonomy" id="410659"/>
    <lineage>
        <taxon>unclassified sequences</taxon>
        <taxon>metagenomes</taxon>
        <taxon>ecological metagenomes</taxon>
    </lineage>
</organism>
<dbReference type="EMBL" id="AUZX01006858">
    <property type="protein sequence ID" value="EQD61706.1"/>
    <property type="molecule type" value="Genomic_DNA"/>
</dbReference>
<accession>T1AM69</accession>
<dbReference type="AlphaFoldDB" id="T1AM69"/>
<protein>
    <submittedName>
        <fullName evidence="1">Protein containing DUF891</fullName>
    </submittedName>
</protein>
<dbReference type="Pfam" id="PF05973">
    <property type="entry name" value="Gp49"/>
    <property type="match status" value="1"/>
</dbReference>